<keyword evidence="1" id="KW-0732">Signal</keyword>
<dbReference type="RefSeq" id="WP_275680683.1">
    <property type="nucleotide sequence ID" value="NZ_JAJLJH010000001.1"/>
</dbReference>
<proteinExistence type="predicted"/>
<gene>
    <name evidence="2" type="ORF">LPC04_02930</name>
</gene>
<feature type="chain" id="PRO_5041000841" description="Phosphate ABC transporter substrate-binding protein" evidence="1">
    <location>
        <begin position="34"/>
        <end position="156"/>
    </location>
</feature>
<name>A0A9X1YEW2_9BURK</name>
<evidence type="ECO:0000256" key="1">
    <source>
        <dbReference type="SAM" id="SignalP"/>
    </source>
</evidence>
<evidence type="ECO:0000313" key="2">
    <source>
        <dbReference type="EMBL" id="MCK9684656.1"/>
    </source>
</evidence>
<accession>A0A9X1YEW2</accession>
<dbReference type="Proteomes" id="UP001139353">
    <property type="component" value="Unassembled WGS sequence"/>
</dbReference>
<reference evidence="2" key="1">
    <citation type="submission" date="2021-11" db="EMBL/GenBank/DDBJ databases">
        <title>BS-T2-15 a new species belonging to the Comamonadaceae family isolated from the soil of a French oak forest.</title>
        <authorList>
            <person name="Mieszkin S."/>
            <person name="Alain K."/>
        </authorList>
    </citation>
    <scope>NUCLEOTIDE SEQUENCE</scope>
    <source>
        <strain evidence="2">BS-T2-15</strain>
    </source>
</reference>
<evidence type="ECO:0000313" key="3">
    <source>
        <dbReference type="Proteomes" id="UP001139353"/>
    </source>
</evidence>
<sequence>MAAATRLLPWRRRGLVASLAALALFAAALPARADVWVVVPTSSSVKAMSQKELVDLYMGRSRAFPDGTFALPFDLPRDDPGRAAFYKSLTGMDLAQINSYWSRLMFSGQTLPPQPLPGEAAMADLVRRNPSAVGYLLQEPAADKGLRVVLVLKAPK</sequence>
<dbReference type="AlphaFoldDB" id="A0A9X1YEW2"/>
<dbReference type="SUPFAM" id="SSF53850">
    <property type="entry name" value="Periplasmic binding protein-like II"/>
    <property type="match status" value="1"/>
</dbReference>
<organism evidence="2 3">
    <name type="scientific">Scleromatobacter humisilvae</name>
    <dbReference type="NCBI Taxonomy" id="2897159"/>
    <lineage>
        <taxon>Bacteria</taxon>
        <taxon>Pseudomonadati</taxon>
        <taxon>Pseudomonadota</taxon>
        <taxon>Betaproteobacteria</taxon>
        <taxon>Burkholderiales</taxon>
        <taxon>Sphaerotilaceae</taxon>
        <taxon>Scleromatobacter</taxon>
    </lineage>
</organism>
<feature type="signal peptide" evidence="1">
    <location>
        <begin position="1"/>
        <end position="33"/>
    </location>
</feature>
<protein>
    <recommendedName>
        <fullName evidence="4">Phosphate ABC transporter substrate-binding protein</fullName>
    </recommendedName>
</protein>
<keyword evidence="3" id="KW-1185">Reference proteome</keyword>
<dbReference type="EMBL" id="JAJLJH010000001">
    <property type="protein sequence ID" value="MCK9684656.1"/>
    <property type="molecule type" value="Genomic_DNA"/>
</dbReference>
<comment type="caution">
    <text evidence="2">The sequence shown here is derived from an EMBL/GenBank/DDBJ whole genome shotgun (WGS) entry which is preliminary data.</text>
</comment>
<evidence type="ECO:0008006" key="4">
    <source>
        <dbReference type="Google" id="ProtNLM"/>
    </source>
</evidence>